<gene>
    <name evidence="1" type="ORF">HPB49_000359</name>
</gene>
<proteinExistence type="predicted"/>
<accession>A0ACB8DSI0</accession>
<reference evidence="1" key="1">
    <citation type="submission" date="2020-05" db="EMBL/GenBank/DDBJ databases">
        <title>Large-scale comparative analyses of tick genomes elucidate their genetic diversity and vector capacities.</title>
        <authorList>
            <person name="Jia N."/>
            <person name="Wang J."/>
            <person name="Shi W."/>
            <person name="Du L."/>
            <person name="Sun Y."/>
            <person name="Zhan W."/>
            <person name="Jiang J."/>
            <person name="Wang Q."/>
            <person name="Zhang B."/>
            <person name="Ji P."/>
            <person name="Sakyi L.B."/>
            <person name="Cui X."/>
            <person name="Yuan T."/>
            <person name="Jiang B."/>
            <person name="Yang W."/>
            <person name="Lam T.T.-Y."/>
            <person name="Chang Q."/>
            <person name="Ding S."/>
            <person name="Wang X."/>
            <person name="Zhu J."/>
            <person name="Ruan X."/>
            <person name="Zhao L."/>
            <person name="Wei J."/>
            <person name="Que T."/>
            <person name="Du C."/>
            <person name="Cheng J."/>
            <person name="Dai P."/>
            <person name="Han X."/>
            <person name="Huang E."/>
            <person name="Gao Y."/>
            <person name="Liu J."/>
            <person name="Shao H."/>
            <person name="Ye R."/>
            <person name="Li L."/>
            <person name="Wei W."/>
            <person name="Wang X."/>
            <person name="Wang C."/>
            <person name="Yang T."/>
            <person name="Huo Q."/>
            <person name="Li W."/>
            <person name="Guo W."/>
            <person name="Chen H."/>
            <person name="Zhou L."/>
            <person name="Ni X."/>
            <person name="Tian J."/>
            <person name="Zhou Y."/>
            <person name="Sheng Y."/>
            <person name="Liu T."/>
            <person name="Pan Y."/>
            <person name="Xia L."/>
            <person name="Li J."/>
            <person name="Zhao F."/>
            <person name="Cao W."/>
        </authorList>
    </citation>
    <scope>NUCLEOTIDE SEQUENCE</scope>
    <source>
        <strain evidence="1">Dsil-2018</strain>
    </source>
</reference>
<keyword evidence="2" id="KW-1185">Reference proteome</keyword>
<comment type="caution">
    <text evidence="1">The sequence shown here is derived from an EMBL/GenBank/DDBJ whole genome shotgun (WGS) entry which is preliminary data.</text>
</comment>
<organism evidence="1 2">
    <name type="scientific">Dermacentor silvarum</name>
    <name type="common">Tick</name>
    <dbReference type="NCBI Taxonomy" id="543639"/>
    <lineage>
        <taxon>Eukaryota</taxon>
        <taxon>Metazoa</taxon>
        <taxon>Ecdysozoa</taxon>
        <taxon>Arthropoda</taxon>
        <taxon>Chelicerata</taxon>
        <taxon>Arachnida</taxon>
        <taxon>Acari</taxon>
        <taxon>Parasitiformes</taxon>
        <taxon>Ixodida</taxon>
        <taxon>Ixodoidea</taxon>
        <taxon>Ixodidae</taxon>
        <taxon>Rhipicephalinae</taxon>
        <taxon>Dermacentor</taxon>
    </lineage>
</organism>
<evidence type="ECO:0000313" key="1">
    <source>
        <dbReference type="EMBL" id="KAH7977296.1"/>
    </source>
</evidence>
<dbReference type="EMBL" id="CM023470">
    <property type="protein sequence ID" value="KAH7977296.1"/>
    <property type="molecule type" value="Genomic_DNA"/>
</dbReference>
<dbReference type="Proteomes" id="UP000821865">
    <property type="component" value="Chromosome 1"/>
</dbReference>
<name>A0ACB8DSI0_DERSI</name>
<sequence length="173" mass="19687">MLRYIFQALEDIHTSLELFKKELAIKNQNPIDRLYRSLNCGLIELDSMESDYKLIHLAIRNTHGSTHVGYRLVLQKVFRIEKASCNERFVSVGNHVMLWHGSRCSNFTGILSKGLCIAPPHVPANGYMFGKGVYFADCVSKSANYCYRQPEEEGLLLLCEVNNLPFLSSDKIV</sequence>
<evidence type="ECO:0000313" key="2">
    <source>
        <dbReference type="Proteomes" id="UP000821865"/>
    </source>
</evidence>
<protein>
    <submittedName>
        <fullName evidence="1">Uncharacterized protein</fullName>
    </submittedName>
</protein>